<proteinExistence type="predicted"/>
<comment type="caution">
    <text evidence="2">The sequence shown here is derived from an EMBL/GenBank/DDBJ whole genome shotgun (WGS) entry which is preliminary data.</text>
</comment>
<dbReference type="EMBL" id="JACIJC010000010">
    <property type="protein sequence ID" value="MBB5687841.1"/>
    <property type="molecule type" value="Genomic_DNA"/>
</dbReference>
<evidence type="ECO:0000313" key="3">
    <source>
        <dbReference type="Proteomes" id="UP000549617"/>
    </source>
</evidence>
<organism evidence="2 3">
    <name type="scientific">Sphingobium boeckii</name>
    <dbReference type="NCBI Taxonomy" id="1082345"/>
    <lineage>
        <taxon>Bacteria</taxon>
        <taxon>Pseudomonadati</taxon>
        <taxon>Pseudomonadota</taxon>
        <taxon>Alphaproteobacteria</taxon>
        <taxon>Sphingomonadales</taxon>
        <taxon>Sphingomonadaceae</taxon>
        <taxon>Sphingobium</taxon>
    </lineage>
</organism>
<name>A0A7W9ALS1_9SPHN</name>
<keyword evidence="3" id="KW-1185">Reference proteome</keyword>
<feature type="region of interest" description="Disordered" evidence="1">
    <location>
        <begin position="1"/>
        <end position="20"/>
    </location>
</feature>
<evidence type="ECO:0000256" key="1">
    <source>
        <dbReference type="SAM" id="MobiDB-lite"/>
    </source>
</evidence>
<dbReference type="AlphaFoldDB" id="A0A7W9ALS1"/>
<accession>A0A7W9ALS1</accession>
<dbReference type="Proteomes" id="UP000549617">
    <property type="component" value="Unassembled WGS sequence"/>
</dbReference>
<protein>
    <submittedName>
        <fullName evidence="2">Uncharacterized protein</fullName>
    </submittedName>
</protein>
<evidence type="ECO:0000313" key="2">
    <source>
        <dbReference type="EMBL" id="MBB5687841.1"/>
    </source>
</evidence>
<reference evidence="2 3" key="1">
    <citation type="submission" date="2020-08" db="EMBL/GenBank/DDBJ databases">
        <title>Genomic Encyclopedia of Type Strains, Phase IV (KMG-IV): sequencing the most valuable type-strain genomes for metagenomic binning, comparative biology and taxonomic classification.</title>
        <authorList>
            <person name="Goeker M."/>
        </authorList>
    </citation>
    <scope>NUCLEOTIDE SEQUENCE [LARGE SCALE GENOMIC DNA]</scope>
    <source>
        <strain evidence="2 3">DSM 25079</strain>
    </source>
</reference>
<gene>
    <name evidence="2" type="ORF">FHS49_003888</name>
</gene>
<sequence>MSIISFAEKPAATSAATIDPADVPDTPLMSMARASSAFNAPTWTIPFAPPPEKATNARCSSFPLFGEAGSAASGCAFVSAVSSVVEKPIAASPDKAG</sequence>